<proteinExistence type="predicted"/>
<dbReference type="AlphaFoldDB" id="A0A2P2NM88"/>
<evidence type="ECO:0000313" key="1">
    <source>
        <dbReference type="EMBL" id="MBX43601.1"/>
    </source>
</evidence>
<accession>A0A2P2NM88</accession>
<protein>
    <submittedName>
        <fullName evidence="1">Uncharacterized protein</fullName>
    </submittedName>
</protein>
<organism evidence="1">
    <name type="scientific">Rhizophora mucronata</name>
    <name type="common">Asiatic mangrove</name>
    <dbReference type="NCBI Taxonomy" id="61149"/>
    <lineage>
        <taxon>Eukaryota</taxon>
        <taxon>Viridiplantae</taxon>
        <taxon>Streptophyta</taxon>
        <taxon>Embryophyta</taxon>
        <taxon>Tracheophyta</taxon>
        <taxon>Spermatophyta</taxon>
        <taxon>Magnoliopsida</taxon>
        <taxon>eudicotyledons</taxon>
        <taxon>Gunneridae</taxon>
        <taxon>Pentapetalae</taxon>
        <taxon>rosids</taxon>
        <taxon>fabids</taxon>
        <taxon>Malpighiales</taxon>
        <taxon>Rhizophoraceae</taxon>
        <taxon>Rhizophora</taxon>
    </lineage>
</organism>
<sequence length="30" mass="3690">MFFVFLGECSFTCSLCQRWEDRSWLFCNFS</sequence>
<name>A0A2P2NM88_RHIMU</name>
<reference evidence="1" key="1">
    <citation type="submission" date="2018-02" db="EMBL/GenBank/DDBJ databases">
        <title>Rhizophora mucronata_Transcriptome.</title>
        <authorList>
            <person name="Meera S.P."/>
            <person name="Sreeshan A."/>
            <person name="Augustine A."/>
        </authorList>
    </citation>
    <scope>NUCLEOTIDE SEQUENCE</scope>
    <source>
        <tissue evidence="1">Leaf</tissue>
    </source>
</reference>
<dbReference type="EMBL" id="GGEC01063117">
    <property type="protein sequence ID" value="MBX43601.1"/>
    <property type="molecule type" value="Transcribed_RNA"/>
</dbReference>